<feature type="transmembrane region" description="Helical" evidence="1">
    <location>
        <begin position="20"/>
        <end position="38"/>
    </location>
</feature>
<name>A0ABU2MRV8_9ACTN</name>
<protein>
    <recommendedName>
        <fullName evidence="4">Integral membrane protein</fullName>
    </recommendedName>
</protein>
<reference evidence="3" key="1">
    <citation type="submission" date="2023-07" db="EMBL/GenBank/DDBJ databases">
        <title>30 novel species of actinomycetes from the DSMZ collection.</title>
        <authorList>
            <person name="Nouioui I."/>
        </authorList>
    </citation>
    <scope>NUCLEOTIDE SEQUENCE [LARGE SCALE GENOMIC DNA]</scope>
    <source>
        <strain evidence="3">DSM 44938</strain>
    </source>
</reference>
<feature type="transmembrane region" description="Helical" evidence="1">
    <location>
        <begin position="83"/>
        <end position="104"/>
    </location>
</feature>
<keyword evidence="3" id="KW-1185">Reference proteome</keyword>
<sequence>MSALAFTTTPTTPVLRLRRWLALDAVITGGNALAYLAAAGPVGRLLGLDTALIAGVGAFLLLFAAGVGWLASRPEPPVTAVRCVIEANAAWAVAGLAGVVLWLGPSTAGAVWIPAQALVVAALAAAQYAALRAVPR</sequence>
<organism evidence="2 3">
    <name type="scientific">Streptomyces litchfieldiae</name>
    <dbReference type="NCBI Taxonomy" id="3075543"/>
    <lineage>
        <taxon>Bacteria</taxon>
        <taxon>Bacillati</taxon>
        <taxon>Actinomycetota</taxon>
        <taxon>Actinomycetes</taxon>
        <taxon>Kitasatosporales</taxon>
        <taxon>Streptomycetaceae</taxon>
        <taxon>Streptomyces</taxon>
    </lineage>
</organism>
<gene>
    <name evidence="2" type="ORF">RM590_17295</name>
</gene>
<feature type="transmembrane region" description="Helical" evidence="1">
    <location>
        <begin position="50"/>
        <end position="71"/>
    </location>
</feature>
<evidence type="ECO:0000313" key="2">
    <source>
        <dbReference type="EMBL" id="MDT0344361.1"/>
    </source>
</evidence>
<accession>A0ABU2MRV8</accession>
<evidence type="ECO:0008006" key="4">
    <source>
        <dbReference type="Google" id="ProtNLM"/>
    </source>
</evidence>
<keyword evidence="1" id="KW-0812">Transmembrane</keyword>
<comment type="caution">
    <text evidence="2">The sequence shown here is derived from an EMBL/GenBank/DDBJ whole genome shotgun (WGS) entry which is preliminary data.</text>
</comment>
<evidence type="ECO:0000313" key="3">
    <source>
        <dbReference type="Proteomes" id="UP001183246"/>
    </source>
</evidence>
<proteinExistence type="predicted"/>
<keyword evidence="1" id="KW-1133">Transmembrane helix</keyword>
<dbReference type="EMBL" id="JAVREL010000009">
    <property type="protein sequence ID" value="MDT0344361.1"/>
    <property type="molecule type" value="Genomic_DNA"/>
</dbReference>
<dbReference type="RefSeq" id="WP_311705488.1">
    <property type="nucleotide sequence ID" value="NZ_JAVREL010000009.1"/>
</dbReference>
<feature type="transmembrane region" description="Helical" evidence="1">
    <location>
        <begin position="110"/>
        <end position="131"/>
    </location>
</feature>
<keyword evidence="1" id="KW-0472">Membrane</keyword>
<evidence type="ECO:0000256" key="1">
    <source>
        <dbReference type="SAM" id="Phobius"/>
    </source>
</evidence>
<dbReference type="Proteomes" id="UP001183246">
    <property type="component" value="Unassembled WGS sequence"/>
</dbReference>